<keyword evidence="7" id="KW-0378">Hydrolase</keyword>
<dbReference type="Pfam" id="PF07943">
    <property type="entry name" value="PBP5_C"/>
    <property type="match status" value="1"/>
</dbReference>
<evidence type="ECO:0000256" key="9">
    <source>
        <dbReference type="ARBA" id="ARBA00022984"/>
    </source>
</evidence>
<evidence type="ECO:0000256" key="2">
    <source>
        <dbReference type="ARBA" id="ARBA00007164"/>
    </source>
</evidence>
<dbReference type="InterPro" id="IPR012907">
    <property type="entry name" value="Peptidase_S11_C"/>
</dbReference>
<evidence type="ECO:0000256" key="11">
    <source>
        <dbReference type="ARBA" id="ARBA00034000"/>
    </source>
</evidence>
<keyword evidence="13" id="KW-0472">Membrane</keyword>
<dbReference type="InterPro" id="IPR001967">
    <property type="entry name" value="Peptidase_S11_N"/>
</dbReference>
<dbReference type="PANTHER" id="PTHR21581:SF33">
    <property type="entry name" value="D-ALANYL-D-ALANINE CARBOXYPEPTIDASE DACB"/>
    <property type="match status" value="1"/>
</dbReference>
<keyword evidence="17" id="KW-1185">Reference proteome</keyword>
<dbReference type="InterPro" id="IPR018044">
    <property type="entry name" value="Peptidase_S11"/>
</dbReference>
<reference evidence="16 17" key="1">
    <citation type="journal article" date="2024" name="Int. J. Syst. Evol. Microbiol.">
        <title>Clostridium omnivorum sp. nov., isolated from anoxic soil under the treatment of reductive soil disinfestation.</title>
        <authorList>
            <person name="Ueki A."/>
            <person name="Tonouchi A."/>
            <person name="Kaku N."/>
            <person name="Honma S."/>
            <person name="Ueki K."/>
        </authorList>
    </citation>
    <scope>NUCLEOTIDE SEQUENCE [LARGE SCALE GENOMIC DNA]</scope>
    <source>
        <strain evidence="16 17">E14</strain>
    </source>
</reference>
<dbReference type="GO" id="GO:0004180">
    <property type="term" value="F:carboxypeptidase activity"/>
    <property type="evidence" value="ECO:0007669"/>
    <property type="project" value="UniProtKB-KW"/>
</dbReference>
<keyword evidence="6" id="KW-0732">Signal</keyword>
<accession>A0ABQ5NAK7</accession>
<evidence type="ECO:0000256" key="3">
    <source>
        <dbReference type="ARBA" id="ARBA00012448"/>
    </source>
</evidence>
<evidence type="ECO:0000313" key="16">
    <source>
        <dbReference type="EMBL" id="GLC32221.1"/>
    </source>
</evidence>
<name>A0ABQ5NAK7_9CLOT</name>
<evidence type="ECO:0000313" key="17">
    <source>
        <dbReference type="Proteomes" id="UP001208567"/>
    </source>
</evidence>
<evidence type="ECO:0000256" key="4">
    <source>
        <dbReference type="ARBA" id="ARBA00022645"/>
    </source>
</evidence>
<evidence type="ECO:0000256" key="6">
    <source>
        <dbReference type="ARBA" id="ARBA00022729"/>
    </source>
</evidence>
<evidence type="ECO:0000259" key="14">
    <source>
        <dbReference type="Pfam" id="PF00768"/>
    </source>
</evidence>
<comment type="catalytic activity">
    <reaction evidence="11">
        <text>Preferential cleavage: (Ac)2-L-Lys-D-Ala-|-D-Ala. Also transpeptidation of peptidyl-alanyl moieties that are N-acyl substituents of D-alanine.</text>
        <dbReference type="EC" id="3.4.16.4"/>
    </reaction>
</comment>
<evidence type="ECO:0000256" key="13">
    <source>
        <dbReference type="SAM" id="Phobius"/>
    </source>
</evidence>
<comment type="caution">
    <text evidence="16">The sequence shown here is derived from an EMBL/GenBank/DDBJ whole genome shotgun (WGS) entry which is preliminary data.</text>
</comment>
<keyword evidence="13" id="KW-1133">Transmembrane helix</keyword>
<evidence type="ECO:0000256" key="5">
    <source>
        <dbReference type="ARBA" id="ARBA00022670"/>
    </source>
</evidence>
<keyword evidence="8" id="KW-0133">Cell shape</keyword>
<proteinExistence type="inferred from homology"/>
<comment type="similarity">
    <text evidence="2 12">Belongs to the peptidase S11 family.</text>
</comment>
<feature type="domain" description="Peptidase S11 D-Ala-D-Ala carboxypeptidase A C-terminal" evidence="15">
    <location>
        <begin position="277"/>
        <end position="358"/>
    </location>
</feature>
<dbReference type="Gene3D" id="3.40.710.10">
    <property type="entry name" value="DD-peptidase/beta-lactamase superfamily"/>
    <property type="match status" value="1"/>
</dbReference>
<feature type="domain" description="Peptidase S11 D-alanyl-D-alanine carboxypeptidase A N-terminal" evidence="14">
    <location>
        <begin position="27"/>
        <end position="256"/>
    </location>
</feature>
<keyword evidence="10" id="KW-0961">Cell wall biogenesis/degradation</keyword>
<evidence type="ECO:0000256" key="7">
    <source>
        <dbReference type="ARBA" id="ARBA00022801"/>
    </source>
</evidence>
<feature type="transmembrane region" description="Helical" evidence="13">
    <location>
        <begin position="380"/>
        <end position="398"/>
    </location>
</feature>
<evidence type="ECO:0000256" key="10">
    <source>
        <dbReference type="ARBA" id="ARBA00023316"/>
    </source>
</evidence>
<organism evidence="16 17">
    <name type="scientific">Clostridium omnivorum</name>
    <dbReference type="NCBI Taxonomy" id="1604902"/>
    <lineage>
        <taxon>Bacteria</taxon>
        <taxon>Bacillati</taxon>
        <taxon>Bacillota</taxon>
        <taxon>Clostridia</taxon>
        <taxon>Eubacteriales</taxon>
        <taxon>Clostridiaceae</taxon>
        <taxon>Clostridium</taxon>
    </lineage>
</organism>
<dbReference type="SUPFAM" id="SSF56601">
    <property type="entry name" value="beta-lactamase/transpeptidase-like"/>
    <property type="match status" value="1"/>
</dbReference>
<dbReference type="RefSeq" id="WP_264851529.1">
    <property type="nucleotide sequence ID" value="NZ_BRXR01000001.1"/>
</dbReference>
<evidence type="ECO:0000259" key="15">
    <source>
        <dbReference type="Pfam" id="PF07943"/>
    </source>
</evidence>
<sequence>MKKFLTILLSSIIIFSNINLKVLAKEPEPTVSAEGAVLMDAATGEILYSKNMNAAFPPASTTKIMTALLTLEKCNLDDIVTVGKNPPFADGSKIYIFEGEQLTVRDLLYGLLLPSANDCAEALAEHISGSMDEFAKLMNKRAKELGCENTNFVNPSGLYNENHKTSAKDLALIMRQLSSMPEYKTIATTLATKIAPTNKNKEERPLWNENKLIQKNSRYYYDGIIGGKTGYTVQSEHSYVAAATRNGQRLIVALVHDKNKTFFEDSVNLFNYGFNNYKLEKLFSKGDEISSYKSENLTIPLIAGEDFYYVKEKNSNEVPTYTIPQTNLSDRSFKTGDILLETPVTFSNKQVGNLKIASGIDHEIKPVFSFKSDSKVNNNLLYFAVPGIAIILLMAVFIKRYKRVR</sequence>
<dbReference type="PRINTS" id="PR00725">
    <property type="entry name" value="DADACBPTASE1"/>
</dbReference>
<evidence type="ECO:0000256" key="1">
    <source>
        <dbReference type="ARBA" id="ARBA00004752"/>
    </source>
</evidence>
<gene>
    <name evidence="16" type="ORF">bsdE14_36310</name>
</gene>
<evidence type="ECO:0000256" key="8">
    <source>
        <dbReference type="ARBA" id="ARBA00022960"/>
    </source>
</evidence>
<keyword evidence="9" id="KW-0573">Peptidoglycan synthesis</keyword>
<dbReference type="Proteomes" id="UP001208567">
    <property type="component" value="Unassembled WGS sequence"/>
</dbReference>
<dbReference type="PANTHER" id="PTHR21581">
    <property type="entry name" value="D-ALANYL-D-ALANINE CARBOXYPEPTIDASE"/>
    <property type="match status" value="1"/>
</dbReference>
<keyword evidence="4 16" id="KW-0121">Carboxypeptidase</keyword>
<dbReference type="EC" id="3.4.16.4" evidence="3"/>
<keyword evidence="13" id="KW-0812">Transmembrane</keyword>
<protein>
    <recommendedName>
        <fullName evidence="3">serine-type D-Ala-D-Ala carboxypeptidase</fullName>
        <ecNumber evidence="3">3.4.16.4</ecNumber>
    </recommendedName>
</protein>
<comment type="pathway">
    <text evidence="1">Cell wall biogenesis; peptidoglycan biosynthesis.</text>
</comment>
<dbReference type="Pfam" id="PF00768">
    <property type="entry name" value="Peptidase_S11"/>
    <property type="match status" value="1"/>
</dbReference>
<evidence type="ECO:0000256" key="12">
    <source>
        <dbReference type="RuleBase" id="RU004016"/>
    </source>
</evidence>
<keyword evidence="5" id="KW-0645">Protease</keyword>
<dbReference type="EMBL" id="BRXR01000001">
    <property type="protein sequence ID" value="GLC32221.1"/>
    <property type="molecule type" value="Genomic_DNA"/>
</dbReference>
<dbReference type="InterPro" id="IPR012338">
    <property type="entry name" value="Beta-lactam/transpept-like"/>
</dbReference>